<dbReference type="PROSITE" id="PS50103">
    <property type="entry name" value="ZF_C3H1"/>
    <property type="match status" value="2"/>
</dbReference>
<proteinExistence type="inferred from homology"/>
<dbReference type="GO" id="GO:0005737">
    <property type="term" value="C:cytoplasm"/>
    <property type="evidence" value="ECO:0007669"/>
    <property type="project" value="UniProtKB-SubCell"/>
</dbReference>
<evidence type="ECO:0000256" key="2">
    <source>
        <dbReference type="ARBA" id="ARBA00004496"/>
    </source>
</evidence>
<dbReference type="GO" id="GO:0008270">
    <property type="term" value="F:zinc ion binding"/>
    <property type="evidence" value="ECO:0007669"/>
    <property type="project" value="UniProtKB-KW"/>
</dbReference>
<dbReference type="InterPro" id="IPR057602">
    <property type="entry name" value="Zfn-CCCH_PARP12"/>
</dbReference>
<dbReference type="Pfam" id="PF00644">
    <property type="entry name" value="PARP"/>
    <property type="match status" value="1"/>
</dbReference>
<evidence type="ECO:0000256" key="3">
    <source>
        <dbReference type="ARBA" id="ARBA00022490"/>
    </source>
</evidence>
<dbReference type="SUPFAM" id="SSF56399">
    <property type="entry name" value="ADP-ribosylation"/>
    <property type="match status" value="1"/>
</dbReference>
<dbReference type="PANTHER" id="PTHR45740:SF6">
    <property type="entry name" value="PROTEIN MONO-ADP-RIBOSYLTRANSFERASE PARP12"/>
    <property type="match status" value="1"/>
</dbReference>
<keyword evidence="17" id="KW-1185">Reference proteome</keyword>
<dbReference type="Pfam" id="PF24356">
    <property type="entry name" value="WHD_PARP12"/>
    <property type="match status" value="1"/>
</dbReference>
<organism evidence="16 17">
    <name type="scientific">Mugilogobius chulae</name>
    <name type="common">yellowstripe goby</name>
    <dbReference type="NCBI Taxonomy" id="88201"/>
    <lineage>
        <taxon>Eukaryota</taxon>
        <taxon>Metazoa</taxon>
        <taxon>Chordata</taxon>
        <taxon>Craniata</taxon>
        <taxon>Vertebrata</taxon>
        <taxon>Euteleostomi</taxon>
        <taxon>Actinopterygii</taxon>
        <taxon>Neopterygii</taxon>
        <taxon>Teleostei</taxon>
        <taxon>Neoteleostei</taxon>
        <taxon>Acanthomorphata</taxon>
        <taxon>Gobiaria</taxon>
        <taxon>Gobiiformes</taxon>
        <taxon>Gobioidei</taxon>
        <taxon>Gobiidae</taxon>
        <taxon>Gobionellinae</taxon>
        <taxon>Mugilogobius</taxon>
    </lineage>
</organism>
<keyword evidence="6" id="KW-0677">Repeat</keyword>
<evidence type="ECO:0000256" key="1">
    <source>
        <dbReference type="ARBA" id="ARBA00004123"/>
    </source>
</evidence>
<dbReference type="CDD" id="cd01439">
    <property type="entry name" value="TCCD_inducible_PARP_like"/>
    <property type="match status" value="1"/>
</dbReference>
<dbReference type="InterPro" id="IPR037197">
    <property type="entry name" value="WWE_dom_sf"/>
</dbReference>
<evidence type="ECO:0008006" key="18">
    <source>
        <dbReference type="Google" id="ProtNLM"/>
    </source>
</evidence>
<feature type="compositionally biased region" description="Polar residues" evidence="12">
    <location>
        <begin position="240"/>
        <end position="251"/>
    </location>
</feature>
<keyword evidence="8 11" id="KW-0862">Zinc</keyword>
<name>A0AAW0MYN2_9GOBI</name>
<dbReference type="PROSITE" id="PS50918">
    <property type="entry name" value="WWE"/>
    <property type="match status" value="1"/>
</dbReference>
<dbReference type="InterPro" id="IPR012317">
    <property type="entry name" value="Poly(ADP-ribose)pol_cat_dom"/>
</dbReference>
<keyword evidence="4" id="KW-0597">Phosphoprotein</keyword>
<evidence type="ECO:0000259" key="14">
    <source>
        <dbReference type="PROSITE" id="PS50918"/>
    </source>
</evidence>
<evidence type="ECO:0000256" key="10">
    <source>
        <dbReference type="ARBA" id="ARBA00024347"/>
    </source>
</evidence>
<keyword evidence="9" id="KW-0539">Nucleus</keyword>
<evidence type="ECO:0000256" key="7">
    <source>
        <dbReference type="ARBA" id="ARBA00022771"/>
    </source>
</evidence>
<sequence length="700" mass="79451">MAKLVYKFILTALCNNQGSLDFRTLNEQICKHYTVDEDLLRSILLDDGRIAVEEGKEKASGGLVISPDSIVVAKTSLRLCQAKSCQGCDKLHLCRYYVCGECTFKEKCKNPHSLTSSYNATILGQCDLQELTEKQLFQLLLQNDPFLLPEICSHYNKGDGESGSCRFAASCTKLHMCLHFLKGDCTFGPKCKRAHAIDAQGLKLFKQYSRENIINLYKTYRNKLIIQDQKGRPAALPEVNCSSPQSPSKTLPSPIKQTIKPLSPTSSAPPKTFSDSDRNEICLFSVRRDCKFNERCARVHWHLPYKWEMWDGVGMTWKNMDNMEEIEKAYCDPSNNTSSTDNLTSPSGIMRFLTLQSSYQAVQGVDFIKMVHEGSPVRRLTTASSVSHPPHFILTTQWLWYWKDDSGAWLEFGQGEPGLASASPTSQTLENLYLADKDAEHEFTVGKQKYKLSFKAGHRFQMYQQNLKFNTVREVRRRPCFVSALDVEAKLKSGSSSAHSSGKPVNDAVPPNWDKKALPEIGYELVALPPSAKEYHMIVKLFMPTMPQSRITSIKRIQNPSLWRVFQWQREQMQKRNGGKLVNEKHLFHGTDKSLIEAICDQNFDWRMCGVHGTSYGKGSYFARDASYSNRYATGNRGKAMFVALVLVGDYTKGQSQNVRPPSKGNNTFYDSCVDRETDPSIFVIFEKQQIYPEYLIEYN</sequence>
<keyword evidence="3" id="KW-0963">Cytoplasm</keyword>
<evidence type="ECO:0000256" key="12">
    <source>
        <dbReference type="SAM" id="MobiDB-lite"/>
    </source>
</evidence>
<feature type="domain" description="PARP catalytic" evidence="15">
    <location>
        <begin position="509"/>
        <end position="700"/>
    </location>
</feature>
<dbReference type="Pfam" id="PF23466">
    <property type="entry name" value="WWE_4"/>
    <property type="match status" value="1"/>
</dbReference>
<dbReference type="InterPro" id="IPR051712">
    <property type="entry name" value="ARTD-AVP"/>
</dbReference>
<dbReference type="PROSITE" id="PS51059">
    <property type="entry name" value="PARP_CATALYTIC"/>
    <property type="match status" value="1"/>
</dbReference>
<feature type="domain" description="WWE" evidence="14">
    <location>
        <begin position="385"/>
        <end position="477"/>
    </location>
</feature>
<dbReference type="InterPro" id="IPR000571">
    <property type="entry name" value="Znf_CCCH"/>
</dbReference>
<dbReference type="SUPFAM" id="SSF117839">
    <property type="entry name" value="WWE domain"/>
    <property type="match status" value="1"/>
</dbReference>
<dbReference type="Pfam" id="PF02825">
    <property type="entry name" value="WWE"/>
    <property type="match status" value="1"/>
</dbReference>
<dbReference type="InterPro" id="IPR004170">
    <property type="entry name" value="WWE_dom"/>
</dbReference>
<gene>
    <name evidence="16" type="ORF">WMY93_028431</name>
</gene>
<dbReference type="InterPro" id="IPR056226">
    <property type="entry name" value="WH_PARP12"/>
</dbReference>
<keyword evidence="7 11" id="KW-0863">Zinc-finger</keyword>
<evidence type="ECO:0000256" key="5">
    <source>
        <dbReference type="ARBA" id="ARBA00022723"/>
    </source>
</evidence>
<evidence type="ECO:0000313" key="17">
    <source>
        <dbReference type="Proteomes" id="UP001460270"/>
    </source>
</evidence>
<accession>A0AAW0MYN2</accession>
<dbReference type="AlphaFoldDB" id="A0AAW0MYN2"/>
<evidence type="ECO:0000256" key="4">
    <source>
        <dbReference type="ARBA" id="ARBA00022553"/>
    </source>
</evidence>
<evidence type="ECO:0000313" key="16">
    <source>
        <dbReference type="EMBL" id="KAK7882257.1"/>
    </source>
</evidence>
<dbReference type="PANTHER" id="PTHR45740">
    <property type="entry name" value="POLY [ADP-RIBOSE] POLYMERASE"/>
    <property type="match status" value="1"/>
</dbReference>
<evidence type="ECO:0000259" key="15">
    <source>
        <dbReference type="PROSITE" id="PS51059"/>
    </source>
</evidence>
<dbReference type="GO" id="GO:0005634">
    <property type="term" value="C:nucleus"/>
    <property type="evidence" value="ECO:0007669"/>
    <property type="project" value="UniProtKB-SubCell"/>
</dbReference>
<feature type="region of interest" description="Disordered" evidence="12">
    <location>
        <begin position="236"/>
        <end position="273"/>
    </location>
</feature>
<dbReference type="GO" id="GO:1990404">
    <property type="term" value="F:NAD+-protein mono-ADP-ribosyltransferase activity"/>
    <property type="evidence" value="ECO:0007669"/>
    <property type="project" value="TreeGrafter"/>
</dbReference>
<evidence type="ECO:0000259" key="13">
    <source>
        <dbReference type="PROSITE" id="PS50103"/>
    </source>
</evidence>
<keyword evidence="5 11" id="KW-0479">Metal-binding</keyword>
<reference evidence="17" key="1">
    <citation type="submission" date="2024-04" db="EMBL/GenBank/DDBJ databases">
        <title>Salinicola lusitanus LLJ914,a marine bacterium isolated from the Okinawa Trough.</title>
        <authorList>
            <person name="Li J."/>
        </authorList>
    </citation>
    <scope>NUCLEOTIDE SEQUENCE [LARGE SCALE GENOMIC DNA]</scope>
</reference>
<feature type="domain" description="C3H1-type" evidence="13">
    <location>
        <begin position="176"/>
        <end position="198"/>
    </location>
</feature>
<evidence type="ECO:0000256" key="11">
    <source>
        <dbReference type="PROSITE-ProRule" id="PRU00723"/>
    </source>
</evidence>
<evidence type="ECO:0000256" key="8">
    <source>
        <dbReference type="ARBA" id="ARBA00022833"/>
    </source>
</evidence>
<feature type="zinc finger region" description="C3H1-type" evidence="11">
    <location>
        <begin position="93"/>
        <end position="115"/>
    </location>
</feature>
<comment type="similarity">
    <text evidence="10">Belongs to the ARTD/PARP family.</text>
</comment>
<feature type="domain" description="C3H1-type" evidence="13">
    <location>
        <begin position="93"/>
        <end position="115"/>
    </location>
</feature>
<dbReference type="Proteomes" id="UP001460270">
    <property type="component" value="Unassembled WGS sequence"/>
</dbReference>
<evidence type="ECO:0000256" key="6">
    <source>
        <dbReference type="ARBA" id="ARBA00022737"/>
    </source>
</evidence>
<dbReference type="GO" id="GO:0003950">
    <property type="term" value="F:NAD+ poly-ADP-ribosyltransferase activity"/>
    <property type="evidence" value="ECO:0007669"/>
    <property type="project" value="InterPro"/>
</dbReference>
<dbReference type="Gene3D" id="3.90.228.10">
    <property type="match status" value="1"/>
</dbReference>
<evidence type="ECO:0000256" key="9">
    <source>
        <dbReference type="ARBA" id="ARBA00023242"/>
    </source>
</evidence>
<dbReference type="EMBL" id="JBBPFD010000021">
    <property type="protein sequence ID" value="KAK7882257.1"/>
    <property type="molecule type" value="Genomic_DNA"/>
</dbReference>
<protein>
    <recommendedName>
        <fullName evidence="18">Poly (ADP-ribose) polymerase family, member 12a</fullName>
    </recommendedName>
</protein>
<feature type="zinc finger region" description="C3H1-type" evidence="11">
    <location>
        <begin position="176"/>
        <end position="198"/>
    </location>
</feature>
<dbReference type="SMART" id="SM00356">
    <property type="entry name" value="ZnF_C3H1"/>
    <property type="match status" value="3"/>
</dbReference>
<dbReference type="Pfam" id="PF25261">
    <property type="entry name" value="zf-CCCH_PARP12"/>
    <property type="match status" value="1"/>
</dbReference>
<comment type="subcellular location">
    <subcellularLocation>
        <location evidence="2">Cytoplasm</location>
    </subcellularLocation>
    <subcellularLocation>
        <location evidence="1">Nucleus</location>
    </subcellularLocation>
</comment>
<dbReference type="Gene3D" id="3.30.720.50">
    <property type="match status" value="1"/>
</dbReference>
<comment type="caution">
    <text evidence="16">The sequence shown here is derived from an EMBL/GenBank/DDBJ whole genome shotgun (WGS) entry which is preliminary data.</text>
</comment>